<keyword evidence="2 5" id="KW-0547">Nucleotide-binding</keyword>
<dbReference type="SUPFAM" id="SSF56112">
    <property type="entry name" value="Protein kinase-like (PK-like)"/>
    <property type="match status" value="1"/>
</dbReference>
<dbReference type="InterPro" id="IPR017441">
    <property type="entry name" value="Protein_kinase_ATP_BS"/>
</dbReference>
<gene>
    <name evidence="7" type="ORF">AS594_26290</name>
</gene>
<organism evidence="7 8">
    <name type="scientific">Streptomyces agglomeratus</name>
    <dbReference type="NCBI Taxonomy" id="285458"/>
    <lineage>
        <taxon>Bacteria</taxon>
        <taxon>Bacillati</taxon>
        <taxon>Actinomycetota</taxon>
        <taxon>Actinomycetes</taxon>
        <taxon>Kitasatosporales</taxon>
        <taxon>Streptomycetaceae</taxon>
        <taxon>Streptomyces</taxon>
    </lineage>
</organism>
<dbReference type="STRING" id="285458.BGM19_10635"/>
<comment type="caution">
    <text evidence="7">The sequence shown here is derived from an EMBL/GenBank/DDBJ whole genome shotgun (WGS) entry which is preliminary data.</text>
</comment>
<dbReference type="PANTHER" id="PTHR43289">
    <property type="entry name" value="MITOGEN-ACTIVATED PROTEIN KINASE KINASE KINASE 20-RELATED"/>
    <property type="match status" value="1"/>
</dbReference>
<keyword evidence="4 5" id="KW-0067">ATP-binding</keyword>
<keyword evidence="3" id="KW-0418">Kinase</keyword>
<proteinExistence type="predicted"/>
<evidence type="ECO:0000313" key="8">
    <source>
        <dbReference type="Proteomes" id="UP000095759"/>
    </source>
</evidence>
<protein>
    <recommendedName>
        <fullName evidence="6">Protein kinase domain-containing protein</fullName>
    </recommendedName>
</protein>
<dbReference type="InterPro" id="IPR011009">
    <property type="entry name" value="Kinase-like_dom_sf"/>
</dbReference>
<evidence type="ECO:0000259" key="6">
    <source>
        <dbReference type="PROSITE" id="PS50011"/>
    </source>
</evidence>
<feature type="domain" description="Protein kinase" evidence="6">
    <location>
        <begin position="39"/>
        <end position="295"/>
    </location>
</feature>
<dbReference type="PANTHER" id="PTHR43289:SF34">
    <property type="entry name" value="SERINE_THREONINE-PROTEIN KINASE YBDM-RELATED"/>
    <property type="match status" value="1"/>
</dbReference>
<reference evidence="7 8" key="1">
    <citation type="submission" date="2016-08" db="EMBL/GenBank/DDBJ databases">
        <title>Complete genome sequence of Streptomyces agglomeratus strain 6-3-2, a novel anti-MRSA actinomycete isolated from Wuli of Tebit, China.</title>
        <authorList>
            <person name="Chen X."/>
        </authorList>
    </citation>
    <scope>NUCLEOTIDE SEQUENCE [LARGE SCALE GENOMIC DNA]</scope>
    <source>
        <strain evidence="7 8">6-3-2</strain>
    </source>
</reference>
<evidence type="ECO:0000256" key="2">
    <source>
        <dbReference type="ARBA" id="ARBA00022741"/>
    </source>
</evidence>
<accession>A0A1E5PD59</accession>
<keyword evidence="8" id="KW-1185">Reference proteome</keyword>
<dbReference type="Proteomes" id="UP000095759">
    <property type="component" value="Unassembled WGS sequence"/>
</dbReference>
<dbReference type="CDD" id="cd14014">
    <property type="entry name" value="STKc_PknB_like"/>
    <property type="match status" value="1"/>
</dbReference>
<dbReference type="Gene3D" id="3.30.200.20">
    <property type="entry name" value="Phosphorylase Kinase, domain 1"/>
    <property type="match status" value="1"/>
</dbReference>
<dbReference type="EMBL" id="MEHJ01000001">
    <property type="protein sequence ID" value="OEJ27472.1"/>
    <property type="molecule type" value="Genomic_DNA"/>
</dbReference>
<dbReference type="GO" id="GO:0005524">
    <property type="term" value="F:ATP binding"/>
    <property type="evidence" value="ECO:0007669"/>
    <property type="project" value="UniProtKB-UniRule"/>
</dbReference>
<evidence type="ECO:0000256" key="5">
    <source>
        <dbReference type="PROSITE-ProRule" id="PRU10141"/>
    </source>
</evidence>
<dbReference type="Gene3D" id="1.10.510.10">
    <property type="entry name" value="Transferase(Phosphotransferase) domain 1"/>
    <property type="match status" value="1"/>
</dbReference>
<evidence type="ECO:0000256" key="3">
    <source>
        <dbReference type="ARBA" id="ARBA00022777"/>
    </source>
</evidence>
<dbReference type="GO" id="GO:0004674">
    <property type="term" value="F:protein serine/threonine kinase activity"/>
    <property type="evidence" value="ECO:0007669"/>
    <property type="project" value="TreeGrafter"/>
</dbReference>
<dbReference type="Pfam" id="PF00069">
    <property type="entry name" value="Pkinase"/>
    <property type="match status" value="1"/>
</dbReference>
<keyword evidence="1" id="KW-0808">Transferase</keyword>
<dbReference type="AlphaFoldDB" id="A0A1E5PD59"/>
<dbReference type="PROSITE" id="PS00107">
    <property type="entry name" value="PROTEIN_KINASE_ATP"/>
    <property type="match status" value="1"/>
</dbReference>
<dbReference type="SMART" id="SM00220">
    <property type="entry name" value="S_TKc"/>
    <property type="match status" value="1"/>
</dbReference>
<sequence>MYASQRASGTLDHITITIAYDDHDAYDRRDHGMPEHAEYRIVSLIGEGGTGRVQLARDPAGRLVALKTVHERLTAAPRFLERFRREAAAALRVRGPFTATVFDAGTEDGQSWLAAEFCVGPPIVETITTTGPLGPADLGTFGSAVAVALSAIHGAGPALLDLKPAHVLITHRGPKIIDFGTAGRSAGLDPAGSGFLGFVAPELLVPGSRADTPADVFALGALLALSSTGRNPFGSGSAERVTERTLHDAPDLVGVPGAEWPGFLAACLATAPADRPSMPEALAWCAERAAPVPWWEQEAAAGLISEYEEHLGELLAVSAGDGAATDR</sequence>
<dbReference type="InterPro" id="IPR000719">
    <property type="entry name" value="Prot_kinase_dom"/>
</dbReference>
<evidence type="ECO:0000313" key="7">
    <source>
        <dbReference type="EMBL" id="OEJ27472.1"/>
    </source>
</evidence>
<name>A0A1E5PD59_9ACTN</name>
<dbReference type="RefSeq" id="WP_069929335.1">
    <property type="nucleotide sequence ID" value="NZ_MEHI01000001.1"/>
</dbReference>
<evidence type="ECO:0000256" key="1">
    <source>
        <dbReference type="ARBA" id="ARBA00022679"/>
    </source>
</evidence>
<evidence type="ECO:0000256" key="4">
    <source>
        <dbReference type="ARBA" id="ARBA00022840"/>
    </source>
</evidence>
<dbReference type="PROSITE" id="PS50011">
    <property type="entry name" value="PROTEIN_KINASE_DOM"/>
    <property type="match status" value="1"/>
</dbReference>
<feature type="binding site" evidence="5">
    <location>
        <position position="67"/>
    </location>
    <ligand>
        <name>ATP</name>
        <dbReference type="ChEBI" id="CHEBI:30616"/>
    </ligand>
</feature>